<evidence type="ECO:0000256" key="3">
    <source>
        <dbReference type="ARBA" id="ARBA00022842"/>
    </source>
</evidence>
<dbReference type="Gene3D" id="3.40.190.80">
    <property type="match status" value="1"/>
</dbReference>
<keyword evidence="3 4" id="KW-0460">Magnesium</keyword>
<evidence type="ECO:0000313" key="6">
    <source>
        <dbReference type="Proteomes" id="UP000176705"/>
    </source>
</evidence>
<dbReference type="PRINTS" id="PR00377">
    <property type="entry name" value="IMPHPHTASES"/>
</dbReference>
<keyword evidence="2" id="KW-0378">Hydrolase</keyword>
<feature type="binding site" evidence="4">
    <location>
        <position position="84"/>
    </location>
    <ligand>
        <name>Mg(2+)</name>
        <dbReference type="ChEBI" id="CHEBI:18420"/>
        <label>1</label>
        <note>catalytic</note>
    </ligand>
</feature>
<dbReference type="InterPro" id="IPR020550">
    <property type="entry name" value="Inositol_monophosphatase_CS"/>
</dbReference>
<dbReference type="Proteomes" id="UP000176705">
    <property type="component" value="Unassembled WGS sequence"/>
</dbReference>
<proteinExistence type="predicted"/>
<reference evidence="5 6" key="1">
    <citation type="journal article" date="2016" name="Nat. Commun.">
        <title>Thousands of microbial genomes shed light on interconnected biogeochemical processes in an aquifer system.</title>
        <authorList>
            <person name="Anantharaman K."/>
            <person name="Brown C.T."/>
            <person name="Hug L.A."/>
            <person name="Sharon I."/>
            <person name="Castelle C.J."/>
            <person name="Probst A.J."/>
            <person name="Thomas B.C."/>
            <person name="Singh A."/>
            <person name="Wilkins M.J."/>
            <person name="Karaoz U."/>
            <person name="Brodie E.L."/>
            <person name="Williams K.H."/>
            <person name="Hubbard S.S."/>
            <person name="Banfield J.F."/>
        </authorList>
    </citation>
    <scope>NUCLEOTIDE SEQUENCE [LARGE SCALE GENOMIC DNA]</scope>
</reference>
<organism evidence="5 6">
    <name type="scientific">Candidatus Sungbacteria bacterium RIFCSPLOWO2_01_FULL_59_16</name>
    <dbReference type="NCBI Taxonomy" id="1802280"/>
    <lineage>
        <taxon>Bacteria</taxon>
        <taxon>Candidatus Sungiibacteriota</taxon>
    </lineage>
</organism>
<feature type="binding site" evidence="4">
    <location>
        <position position="68"/>
    </location>
    <ligand>
        <name>Mg(2+)</name>
        <dbReference type="ChEBI" id="CHEBI:18420"/>
        <label>1</label>
        <note>catalytic</note>
    </ligand>
</feature>
<feature type="binding site" evidence="4">
    <location>
        <position position="86"/>
    </location>
    <ligand>
        <name>Mg(2+)</name>
        <dbReference type="ChEBI" id="CHEBI:18420"/>
        <label>1</label>
        <note>catalytic</note>
    </ligand>
</feature>
<dbReference type="PROSITE" id="PS00629">
    <property type="entry name" value="IMP_1"/>
    <property type="match status" value="1"/>
</dbReference>
<dbReference type="InterPro" id="IPR020583">
    <property type="entry name" value="Inositol_monoP_metal-BS"/>
</dbReference>
<feature type="binding site" evidence="4">
    <location>
        <position position="218"/>
    </location>
    <ligand>
        <name>Mg(2+)</name>
        <dbReference type="ChEBI" id="CHEBI:18420"/>
        <label>1</label>
        <note>catalytic</note>
    </ligand>
</feature>
<dbReference type="STRING" id="1802280.A3B37_01725"/>
<dbReference type="InterPro" id="IPR000760">
    <property type="entry name" value="Inositol_monophosphatase-like"/>
</dbReference>
<evidence type="ECO:0000256" key="2">
    <source>
        <dbReference type="ARBA" id="ARBA00022801"/>
    </source>
</evidence>
<gene>
    <name evidence="5" type="ORF">A3B37_01725</name>
</gene>
<dbReference type="GO" id="GO:0006020">
    <property type="term" value="P:inositol metabolic process"/>
    <property type="evidence" value="ECO:0007669"/>
    <property type="project" value="TreeGrafter"/>
</dbReference>
<evidence type="ECO:0000256" key="1">
    <source>
        <dbReference type="ARBA" id="ARBA00022723"/>
    </source>
</evidence>
<evidence type="ECO:0008006" key="7">
    <source>
        <dbReference type="Google" id="ProtNLM"/>
    </source>
</evidence>
<evidence type="ECO:0000313" key="5">
    <source>
        <dbReference type="EMBL" id="OHA08569.1"/>
    </source>
</evidence>
<dbReference type="SUPFAM" id="SSF56655">
    <property type="entry name" value="Carbohydrate phosphatase"/>
    <property type="match status" value="1"/>
</dbReference>
<dbReference type="PANTHER" id="PTHR20854:SF4">
    <property type="entry name" value="INOSITOL-1-MONOPHOSPHATASE-RELATED"/>
    <property type="match status" value="1"/>
</dbReference>
<feature type="binding site" evidence="4">
    <location>
        <position position="87"/>
    </location>
    <ligand>
        <name>Mg(2+)</name>
        <dbReference type="ChEBI" id="CHEBI:18420"/>
        <label>1</label>
        <note>catalytic</note>
    </ligand>
</feature>
<accession>A0A1G2LCP1</accession>
<dbReference type="AlphaFoldDB" id="A0A1G2LCP1"/>
<name>A0A1G2LCP1_9BACT</name>
<keyword evidence="1 4" id="KW-0479">Metal-binding</keyword>
<dbReference type="Pfam" id="PF00459">
    <property type="entry name" value="Inositol_P"/>
    <property type="match status" value="1"/>
</dbReference>
<comment type="cofactor">
    <cofactor evidence="4">
        <name>Mg(2+)</name>
        <dbReference type="ChEBI" id="CHEBI:18420"/>
    </cofactor>
</comment>
<evidence type="ECO:0000256" key="4">
    <source>
        <dbReference type="PIRSR" id="PIRSR600760-2"/>
    </source>
</evidence>
<dbReference type="GO" id="GO:0046854">
    <property type="term" value="P:phosphatidylinositol phosphate biosynthetic process"/>
    <property type="evidence" value="ECO:0007669"/>
    <property type="project" value="InterPro"/>
</dbReference>
<dbReference type="PANTHER" id="PTHR20854">
    <property type="entry name" value="INOSITOL MONOPHOSPHATASE"/>
    <property type="match status" value="1"/>
</dbReference>
<dbReference type="GO" id="GO:0008934">
    <property type="term" value="F:inositol monophosphate 1-phosphatase activity"/>
    <property type="evidence" value="ECO:0007669"/>
    <property type="project" value="TreeGrafter"/>
</dbReference>
<dbReference type="PROSITE" id="PS00630">
    <property type="entry name" value="IMP_2"/>
    <property type="match status" value="1"/>
</dbReference>
<sequence length="323" mass="35457">MREWSRLTEFAVQTALGAGRVLRGRHGEALGLEWKLVNNFKTEVDDVSDRFIRAAIEREFPDHGILSEEDDPKAARSEYTWVVDPLDGTIPYTRGISDHFSVCIALCRGRTPVVGVIHCPLRDGGSGETYIAEERMGACANGKWISVSLDTDIHHAIVGLDPGKAPGRRRLPLDIESKLVGDDGVLCVSQHICASVSLALVASGKMNAYAATRLEPWDMAAAVVICRGAGAKVTDLAGKEWELGDESILVANPMLHGKLMEMLSRRPPYTCGEYLTVIRDARSPGDIGDDDLAHRRACPHCAAFSESIDIDREKQDLEIERRK</sequence>
<protein>
    <recommendedName>
        <fullName evidence="7">Inositol monophosphatase</fullName>
    </recommendedName>
</protein>
<dbReference type="GO" id="GO:0007165">
    <property type="term" value="P:signal transduction"/>
    <property type="evidence" value="ECO:0007669"/>
    <property type="project" value="TreeGrafter"/>
</dbReference>
<dbReference type="EMBL" id="MHQS01000014">
    <property type="protein sequence ID" value="OHA08569.1"/>
    <property type="molecule type" value="Genomic_DNA"/>
</dbReference>
<comment type="caution">
    <text evidence="5">The sequence shown here is derived from an EMBL/GenBank/DDBJ whole genome shotgun (WGS) entry which is preliminary data.</text>
</comment>
<dbReference type="Gene3D" id="3.30.540.10">
    <property type="entry name" value="Fructose-1,6-Bisphosphatase, subunit A, domain 1"/>
    <property type="match status" value="1"/>
</dbReference>
<dbReference type="GO" id="GO:0046872">
    <property type="term" value="F:metal ion binding"/>
    <property type="evidence" value="ECO:0007669"/>
    <property type="project" value="UniProtKB-KW"/>
</dbReference>